<dbReference type="EMBL" id="OBMT01000006">
    <property type="protein sequence ID" value="SOC07997.1"/>
    <property type="molecule type" value="Genomic_DNA"/>
</dbReference>
<proteinExistence type="predicted"/>
<feature type="region of interest" description="Disordered" evidence="1">
    <location>
        <begin position="1"/>
        <end position="48"/>
    </location>
</feature>
<evidence type="ECO:0000313" key="3">
    <source>
        <dbReference type="Proteomes" id="UP000219111"/>
    </source>
</evidence>
<accession>A0A285SJ99</accession>
<evidence type="ECO:0000256" key="1">
    <source>
        <dbReference type="SAM" id="MobiDB-lite"/>
    </source>
</evidence>
<gene>
    <name evidence="2" type="ORF">SAMN05877831_106114</name>
</gene>
<organism evidence="2 3">
    <name type="scientific">Rhodobacter maris</name>
    <dbReference type="NCBI Taxonomy" id="446682"/>
    <lineage>
        <taxon>Bacteria</taxon>
        <taxon>Pseudomonadati</taxon>
        <taxon>Pseudomonadota</taxon>
        <taxon>Alphaproteobacteria</taxon>
        <taxon>Rhodobacterales</taxon>
        <taxon>Rhodobacter group</taxon>
        <taxon>Rhodobacter</taxon>
    </lineage>
</organism>
<evidence type="ECO:0000313" key="2">
    <source>
        <dbReference type="EMBL" id="SOC07997.1"/>
    </source>
</evidence>
<name>A0A285SJ99_9RHOB</name>
<reference evidence="3" key="1">
    <citation type="submission" date="2017-08" db="EMBL/GenBank/DDBJ databases">
        <authorList>
            <person name="Varghese N."/>
            <person name="Submissions S."/>
        </authorList>
    </citation>
    <scope>NUCLEOTIDE SEQUENCE [LARGE SCALE GENOMIC DNA]</scope>
    <source>
        <strain evidence="3">JA276</strain>
    </source>
</reference>
<keyword evidence="3" id="KW-1185">Reference proteome</keyword>
<dbReference type="Proteomes" id="UP000219111">
    <property type="component" value="Unassembled WGS sequence"/>
</dbReference>
<protein>
    <submittedName>
        <fullName evidence="2">Uncharacterized protein</fullName>
    </submittedName>
</protein>
<sequence length="88" mass="9403">MSRENFSKAEPGGAMTHRAEANGAPDSGEGRCAGGESAALPAGPLPSESMAPAILEKVRQNRSEFLRWRVNLGRISVCREMCSGFVPR</sequence>
<dbReference type="AlphaFoldDB" id="A0A285SJ99"/>